<dbReference type="AlphaFoldDB" id="A0A3Q8CC50"/>
<dbReference type="GeneID" id="78521244"/>
<proteinExistence type="predicted"/>
<protein>
    <recommendedName>
        <fullName evidence="3">Lipoprotein</fullName>
    </recommendedName>
</protein>
<dbReference type="Proteomes" id="UP000324497">
    <property type="component" value="Chromosome"/>
</dbReference>
<keyword evidence="2" id="KW-1185">Reference proteome</keyword>
<sequence length="147" mass="16841">MKKFLMAGMVLGIGCGFLNAFKSRPQNWSASGMKSKVKTRTALVENVVKKETELKSTVQKNQMNLQKQFQEEVNPEKMKIRSDEQAIDWVICHFGDNHGDWKWNCLWQDEQKFFIKATSQQQLALGAMSGTAMSVLVKSDGKMEWNF</sequence>
<evidence type="ECO:0000313" key="1">
    <source>
        <dbReference type="EMBL" id="AUJ32291.1"/>
    </source>
</evidence>
<reference evidence="1 2" key="1">
    <citation type="submission" date="2016-11" db="EMBL/GenBank/DDBJ databases">
        <title>Interaction between Lactobacillus species and yeast in water kefir.</title>
        <authorList>
            <person name="Behr J."/>
            <person name="Xu D."/>
            <person name="Vogel R.F."/>
        </authorList>
    </citation>
    <scope>NUCLEOTIDE SEQUENCE [LARGE SCALE GENOMIC DNA]</scope>
    <source>
        <strain evidence="1 2">TMW 1.1827</strain>
    </source>
</reference>
<organism evidence="1 2">
    <name type="scientific">Liquorilactobacillus nagelii</name>
    <dbReference type="NCBI Taxonomy" id="82688"/>
    <lineage>
        <taxon>Bacteria</taxon>
        <taxon>Bacillati</taxon>
        <taxon>Bacillota</taxon>
        <taxon>Bacilli</taxon>
        <taxon>Lactobacillales</taxon>
        <taxon>Lactobacillaceae</taxon>
        <taxon>Liquorilactobacillus</taxon>
    </lineage>
</organism>
<name>A0A3Q8CC50_9LACO</name>
<dbReference type="EMBL" id="CP018180">
    <property type="protein sequence ID" value="AUJ32291.1"/>
    <property type="molecule type" value="Genomic_DNA"/>
</dbReference>
<evidence type="ECO:0000313" key="2">
    <source>
        <dbReference type="Proteomes" id="UP000324497"/>
    </source>
</evidence>
<dbReference type="KEGG" id="lng:BSQ50_06790"/>
<dbReference type="PROSITE" id="PS51257">
    <property type="entry name" value="PROKAR_LIPOPROTEIN"/>
    <property type="match status" value="1"/>
</dbReference>
<gene>
    <name evidence="1" type="ORF">BSQ50_06790</name>
</gene>
<accession>A0A3Q8CC50</accession>
<evidence type="ECO:0008006" key="3">
    <source>
        <dbReference type="Google" id="ProtNLM"/>
    </source>
</evidence>
<dbReference type="RefSeq" id="WP_057885776.1">
    <property type="nucleotide sequence ID" value="NZ_CP018180.1"/>
</dbReference>